<name>A0A9P1ILS0_9PELO</name>
<dbReference type="FunFam" id="1.10.10.440:FF:000003">
    <property type="entry name" value="Pre-mRNA processing factor 40 homolog A"/>
    <property type="match status" value="1"/>
</dbReference>
<feature type="compositionally biased region" description="Basic residues" evidence="3">
    <location>
        <begin position="376"/>
        <end position="387"/>
    </location>
</feature>
<dbReference type="GO" id="GO:0003723">
    <property type="term" value="F:RNA binding"/>
    <property type="evidence" value="ECO:0007669"/>
    <property type="project" value="TreeGrafter"/>
</dbReference>
<keyword evidence="2" id="KW-0175">Coiled coil</keyword>
<evidence type="ECO:0000313" key="5">
    <source>
        <dbReference type="EMBL" id="CAI5445572.1"/>
    </source>
</evidence>
<evidence type="ECO:0000259" key="4">
    <source>
        <dbReference type="PROSITE" id="PS51676"/>
    </source>
</evidence>
<feature type="compositionally biased region" description="Basic and acidic residues" evidence="3">
    <location>
        <begin position="388"/>
        <end position="403"/>
    </location>
</feature>
<feature type="domain" description="FF" evidence="4">
    <location>
        <begin position="168"/>
        <end position="229"/>
    </location>
</feature>
<reference evidence="5" key="1">
    <citation type="submission" date="2022-11" db="EMBL/GenBank/DDBJ databases">
        <authorList>
            <person name="Kikuchi T."/>
        </authorList>
    </citation>
    <scope>NUCLEOTIDE SEQUENCE</scope>
    <source>
        <strain evidence="5">PS1010</strain>
    </source>
</reference>
<feature type="domain" description="FF" evidence="4">
    <location>
        <begin position="22"/>
        <end position="76"/>
    </location>
</feature>
<keyword evidence="1" id="KW-0677">Repeat</keyword>
<feature type="domain" description="FF" evidence="4">
    <location>
        <begin position="80"/>
        <end position="149"/>
    </location>
</feature>
<dbReference type="EMBL" id="CANHGI010000003">
    <property type="protein sequence ID" value="CAI5445572.1"/>
    <property type="molecule type" value="Genomic_DNA"/>
</dbReference>
<accession>A0A9P1ILS0</accession>
<dbReference type="InterPro" id="IPR036517">
    <property type="entry name" value="FF_domain_sf"/>
</dbReference>
<organism evidence="5 6">
    <name type="scientific">Caenorhabditis angaria</name>
    <dbReference type="NCBI Taxonomy" id="860376"/>
    <lineage>
        <taxon>Eukaryota</taxon>
        <taxon>Metazoa</taxon>
        <taxon>Ecdysozoa</taxon>
        <taxon>Nematoda</taxon>
        <taxon>Chromadorea</taxon>
        <taxon>Rhabditida</taxon>
        <taxon>Rhabditina</taxon>
        <taxon>Rhabditomorpha</taxon>
        <taxon>Rhabditoidea</taxon>
        <taxon>Rhabditidae</taxon>
        <taxon>Peloderinae</taxon>
        <taxon>Caenorhabditis</taxon>
    </lineage>
</organism>
<feature type="coiled-coil region" evidence="2">
    <location>
        <begin position="280"/>
        <end position="307"/>
    </location>
</feature>
<feature type="coiled-coil region" evidence="2">
    <location>
        <begin position="155"/>
        <end position="182"/>
    </location>
</feature>
<proteinExistence type="predicted"/>
<sequence length="430" mass="50656">MKKKKRKNEATPTAKDEKRLAIKKAKEDLEKFLQENRQVKETLKYSKACEIFGKEPIWQAVNDEDRHDIFRDCLKFVAKRDEEKKKEVQTKNIQSLSAILQSMDQITYKTTWAQAQRLLIENPAFANDTTLQIMDKEDALIVFEEHIKAAEIEHIEQKKLESKRLRRQERKVREQFQQLLAELHKKGELTSVSLWKDLFSGISADHRFDAMLLQSGSTPLDLFKFFVEDLKEQYTEDRKRIKEILAEKNLEVRPNTEYDLFSEWVLSHPNGGKVDHGNMKLCYNSMIEKAESKVKDEEREIARKKRRIENEYKGLLKAQEVGIETDWNVLKGNIEKEKAYEAVGSEEECEKLFRDYVTALNEACHHIHAPSNGEKSKKKKKDKKKKSKKEERADSESEGEIREKKKKKKHSKDRSDDEMEKKRRHESDSN</sequence>
<gene>
    <name evidence="5" type="ORF">CAMP_LOCUS8209</name>
</gene>
<dbReference type="GO" id="GO:0045292">
    <property type="term" value="P:mRNA cis splicing, via spliceosome"/>
    <property type="evidence" value="ECO:0007669"/>
    <property type="project" value="InterPro"/>
</dbReference>
<dbReference type="GO" id="GO:0071004">
    <property type="term" value="C:U2-type prespliceosome"/>
    <property type="evidence" value="ECO:0007669"/>
    <property type="project" value="TreeGrafter"/>
</dbReference>
<feature type="compositionally biased region" description="Basic and acidic residues" evidence="3">
    <location>
        <begin position="413"/>
        <end position="430"/>
    </location>
</feature>
<evidence type="ECO:0000256" key="1">
    <source>
        <dbReference type="ARBA" id="ARBA00022737"/>
    </source>
</evidence>
<evidence type="ECO:0000256" key="3">
    <source>
        <dbReference type="SAM" id="MobiDB-lite"/>
    </source>
</evidence>
<evidence type="ECO:0000313" key="6">
    <source>
        <dbReference type="Proteomes" id="UP001152747"/>
    </source>
</evidence>
<dbReference type="AlphaFoldDB" id="A0A9P1ILS0"/>
<dbReference type="FunFam" id="1.10.10.440:FF:000002">
    <property type="entry name" value="pre-mRNA-processing factor 40 homolog A isoform X1"/>
    <property type="match status" value="1"/>
</dbReference>
<evidence type="ECO:0000256" key="2">
    <source>
        <dbReference type="SAM" id="Coils"/>
    </source>
</evidence>
<dbReference type="GO" id="GO:0005685">
    <property type="term" value="C:U1 snRNP"/>
    <property type="evidence" value="ECO:0007669"/>
    <property type="project" value="TreeGrafter"/>
</dbReference>
<dbReference type="PANTHER" id="PTHR11864">
    <property type="entry name" value="PRE-MRNA-PROCESSING PROTEIN PRP40"/>
    <property type="match status" value="1"/>
</dbReference>
<dbReference type="Pfam" id="PF01846">
    <property type="entry name" value="FF"/>
    <property type="match status" value="3"/>
</dbReference>
<dbReference type="InterPro" id="IPR039726">
    <property type="entry name" value="Prp40-like"/>
</dbReference>
<dbReference type="PROSITE" id="PS51676">
    <property type="entry name" value="FF"/>
    <property type="match status" value="3"/>
</dbReference>
<feature type="region of interest" description="Disordered" evidence="3">
    <location>
        <begin position="367"/>
        <end position="430"/>
    </location>
</feature>
<dbReference type="SMART" id="SM00441">
    <property type="entry name" value="FF"/>
    <property type="match status" value="4"/>
</dbReference>
<dbReference type="OrthoDB" id="187617at2759"/>
<dbReference type="Pfam" id="PF25432">
    <property type="entry name" value="FF_PRPF40A"/>
    <property type="match status" value="1"/>
</dbReference>
<dbReference type="Proteomes" id="UP001152747">
    <property type="component" value="Unassembled WGS sequence"/>
</dbReference>
<protein>
    <recommendedName>
        <fullName evidence="4">FF domain-containing protein</fullName>
    </recommendedName>
</protein>
<comment type="caution">
    <text evidence="5">The sequence shown here is derived from an EMBL/GenBank/DDBJ whole genome shotgun (WGS) entry which is preliminary data.</text>
</comment>
<dbReference type="InterPro" id="IPR002713">
    <property type="entry name" value="FF_domain"/>
</dbReference>
<keyword evidence="6" id="KW-1185">Reference proteome</keyword>
<feature type="coiled-coil region" evidence="2">
    <location>
        <begin position="15"/>
        <end position="42"/>
    </location>
</feature>
<dbReference type="Gene3D" id="1.10.10.440">
    <property type="entry name" value="FF domain"/>
    <property type="match status" value="4"/>
</dbReference>
<dbReference type="PANTHER" id="PTHR11864:SF0">
    <property type="entry name" value="PRP40 PRE-MRNA PROCESSING FACTOR 40 HOMOLOG A (YEAST)"/>
    <property type="match status" value="1"/>
</dbReference>
<dbReference type="SUPFAM" id="SSF81698">
    <property type="entry name" value="FF domain"/>
    <property type="match status" value="4"/>
</dbReference>